<dbReference type="AlphaFoldDB" id="A0A0S3RRK6"/>
<protein>
    <submittedName>
        <fullName evidence="6">Uncharacterized protein</fullName>
    </submittedName>
</protein>
<evidence type="ECO:0000256" key="1">
    <source>
        <dbReference type="ARBA" id="ARBA00004613"/>
    </source>
</evidence>
<name>A0A0S3RRK6_PHAAN</name>
<gene>
    <name evidence="6" type="primary">Vigan.04G029000</name>
    <name evidence="6" type="ORF">VIGAN_04029000</name>
</gene>
<organism evidence="6 7">
    <name type="scientific">Vigna angularis var. angularis</name>
    <dbReference type="NCBI Taxonomy" id="157739"/>
    <lineage>
        <taxon>Eukaryota</taxon>
        <taxon>Viridiplantae</taxon>
        <taxon>Streptophyta</taxon>
        <taxon>Embryophyta</taxon>
        <taxon>Tracheophyta</taxon>
        <taxon>Spermatophyta</taxon>
        <taxon>Magnoliopsida</taxon>
        <taxon>eudicotyledons</taxon>
        <taxon>Gunneridae</taxon>
        <taxon>Pentapetalae</taxon>
        <taxon>rosids</taxon>
        <taxon>fabids</taxon>
        <taxon>Fabales</taxon>
        <taxon>Fabaceae</taxon>
        <taxon>Papilionoideae</taxon>
        <taxon>50 kb inversion clade</taxon>
        <taxon>NPAAA clade</taxon>
        <taxon>indigoferoid/millettioid clade</taxon>
        <taxon>Phaseoleae</taxon>
        <taxon>Vigna</taxon>
    </lineage>
</organism>
<dbReference type="EMBL" id="AP015037">
    <property type="protein sequence ID" value="BAT83176.1"/>
    <property type="molecule type" value="Genomic_DNA"/>
</dbReference>
<comment type="subcellular location">
    <subcellularLocation>
        <location evidence="1">Secreted</location>
    </subcellularLocation>
</comment>
<evidence type="ECO:0000313" key="6">
    <source>
        <dbReference type="EMBL" id="BAT83176.1"/>
    </source>
</evidence>
<evidence type="ECO:0000313" key="7">
    <source>
        <dbReference type="Proteomes" id="UP000291084"/>
    </source>
</evidence>
<dbReference type="Pfam" id="PF06876">
    <property type="entry name" value="SCRL"/>
    <property type="match status" value="1"/>
</dbReference>
<dbReference type="OrthoDB" id="1411808at2759"/>
<sequence>MTKLQSSALIVLALFALLHQTYGEIHFCPKVMNFGGQCPSGISGRGCSEEMHARLGAGAMPQNCTCSNISFNLRKCTCQVNCGI</sequence>
<dbReference type="GO" id="GO:0005576">
    <property type="term" value="C:extracellular region"/>
    <property type="evidence" value="ECO:0007669"/>
    <property type="project" value="UniProtKB-SubCell"/>
</dbReference>
<feature type="chain" id="PRO_5006617325" evidence="5">
    <location>
        <begin position="24"/>
        <end position="84"/>
    </location>
</feature>
<evidence type="ECO:0000256" key="4">
    <source>
        <dbReference type="ARBA" id="ARBA00022729"/>
    </source>
</evidence>
<dbReference type="Proteomes" id="UP000291084">
    <property type="component" value="Chromosome 4"/>
</dbReference>
<comment type="similarity">
    <text evidence="2">Belongs to the DEFL family.</text>
</comment>
<keyword evidence="3" id="KW-0964">Secreted</keyword>
<proteinExistence type="inferred from homology"/>
<evidence type="ECO:0000256" key="3">
    <source>
        <dbReference type="ARBA" id="ARBA00022525"/>
    </source>
</evidence>
<keyword evidence="4 5" id="KW-0732">Signal</keyword>
<accession>A0A0S3RRK6</accession>
<reference evidence="6 7" key="1">
    <citation type="journal article" date="2015" name="Sci. Rep.">
        <title>The power of single molecule real-time sequencing technology in the de novo assembly of a eukaryotic genome.</title>
        <authorList>
            <person name="Sakai H."/>
            <person name="Naito K."/>
            <person name="Ogiso-Tanaka E."/>
            <person name="Takahashi Y."/>
            <person name="Iseki K."/>
            <person name="Muto C."/>
            <person name="Satou K."/>
            <person name="Teruya K."/>
            <person name="Shiroma A."/>
            <person name="Shimoji M."/>
            <person name="Hirano T."/>
            <person name="Itoh T."/>
            <person name="Kaga A."/>
            <person name="Tomooka N."/>
        </authorList>
    </citation>
    <scope>NUCLEOTIDE SEQUENCE [LARGE SCALE GENOMIC DNA]</scope>
    <source>
        <strain evidence="7">cv. Shumari</strain>
    </source>
</reference>
<dbReference type="PANTHER" id="PTHR34450:SF9">
    <property type="entry name" value="DEFENSIN-LIKE PROTEIN 242-RELATED"/>
    <property type="match status" value="1"/>
</dbReference>
<dbReference type="PANTHER" id="PTHR34450">
    <property type="entry name" value="DEFENSIN-LIKE PROTEIN 245-RELATED"/>
    <property type="match status" value="1"/>
</dbReference>
<dbReference type="GO" id="GO:0007165">
    <property type="term" value="P:signal transduction"/>
    <property type="evidence" value="ECO:0007669"/>
    <property type="project" value="InterPro"/>
</dbReference>
<dbReference type="InterPro" id="IPR010682">
    <property type="entry name" value="SCRL"/>
</dbReference>
<feature type="signal peptide" evidence="5">
    <location>
        <begin position="1"/>
        <end position="23"/>
    </location>
</feature>
<keyword evidence="7" id="KW-1185">Reference proteome</keyword>
<evidence type="ECO:0000256" key="2">
    <source>
        <dbReference type="ARBA" id="ARBA00006722"/>
    </source>
</evidence>
<evidence type="ECO:0000256" key="5">
    <source>
        <dbReference type="SAM" id="SignalP"/>
    </source>
</evidence>